<name>A0A026VS55_OOCBI</name>
<protein>
    <submittedName>
        <fullName evidence="1">Leucine-rich PPR motif-containing protein, mitochondrial</fullName>
    </submittedName>
</protein>
<dbReference type="EMBL" id="KK111124">
    <property type="protein sequence ID" value="EZA46475.1"/>
    <property type="molecule type" value="Genomic_DNA"/>
</dbReference>
<dbReference type="PANTHER" id="PTHR46669:SF2">
    <property type="entry name" value="EG:BACN32G11.3 PROTEIN"/>
    <property type="match status" value="1"/>
</dbReference>
<feature type="non-terminal residue" evidence="1">
    <location>
        <position position="233"/>
    </location>
</feature>
<dbReference type="AlphaFoldDB" id="A0A026VS55"/>
<proteinExistence type="predicted"/>
<dbReference type="Proteomes" id="UP000053097">
    <property type="component" value="Unassembled WGS sequence"/>
</dbReference>
<accession>A0A026VS55</accession>
<keyword evidence="2" id="KW-1185">Reference proteome</keyword>
<organism evidence="1 2">
    <name type="scientific">Ooceraea biroi</name>
    <name type="common">Clonal raider ant</name>
    <name type="synonym">Cerapachys biroi</name>
    <dbReference type="NCBI Taxonomy" id="2015173"/>
    <lineage>
        <taxon>Eukaryota</taxon>
        <taxon>Metazoa</taxon>
        <taxon>Ecdysozoa</taxon>
        <taxon>Arthropoda</taxon>
        <taxon>Hexapoda</taxon>
        <taxon>Insecta</taxon>
        <taxon>Pterygota</taxon>
        <taxon>Neoptera</taxon>
        <taxon>Endopterygota</taxon>
        <taxon>Hymenoptera</taxon>
        <taxon>Apocrita</taxon>
        <taxon>Aculeata</taxon>
        <taxon>Formicoidea</taxon>
        <taxon>Formicidae</taxon>
        <taxon>Dorylinae</taxon>
        <taxon>Ooceraea</taxon>
    </lineage>
</organism>
<dbReference type="GO" id="GO:0005739">
    <property type="term" value="C:mitochondrion"/>
    <property type="evidence" value="ECO:0007669"/>
    <property type="project" value="TreeGrafter"/>
</dbReference>
<sequence length="233" mass="25950">LHKLSTCPGGAKLSNTYKSEFARITAWRVGGCGVMNLRYVTLLQTGVRSRIVRSHLHTYGTNSPRGGYVVHCVPKQSLQVPLRSENYVSTYARMFSTTVAQSSVEDIDQKLMLLCNDSIKKGQVSVDDLQEILKLCDCQLRPSTSLLLLKCCGSLSPDLNKSKKQQLLDQVWNLAQKNSKEDLTLDHYNTLLQIQMESSTFINPMQFLAGMTVEPDENTYSLLLNVAAKTGNS</sequence>
<dbReference type="OrthoDB" id="767661at2759"/>
<feature type="non-terminal residue" evidence="1">
    <location>
        <position position="1"/>
    </location>
</feature>
<dbReference type="InterPro" id="IPR033490">
    <property type="entry name" value="LRP130"/>
</dbReference>
<dbReference type="PANTHER" id="PTHR46669">
    <property type="entry name" value="LEUCINE-RICH PPR MOTIF-CONTAINING PROTEIN, MITOCHONDRIAL"/>
    <property type="match status" value="1"/>
</dbReference>
<dbReference type="GO" id="GO:0003730">
    <property type="term" value="F:mRNA 3'-UTR binding"/>
    <property type="evidence" value="ECO:0007669"/>
    <property type="project" value="TreeGrafter"/>
</dbReference>
<evidence type="ECO:0000313" key="2">
    <source>
        <dbReference type="Proteomes" id="UP000053097"/>
    </source>
</evidence>
<gene>
    <name evidence="1" type="ORF">X777_00121</name>
</gene>
<reference evidence="1 2" key="1">
    <citation type="journal article" date="2014" name="Curr. Biol.">
        <title>The genome of the clonal raider ant Cerapachys biroi.</title>
        <authorList>
            <person name="Oxley P.R."/>
            <person name="Ji L."/>
            <person name="Fetter-Pruneda I."/>
            <person name="McKenzie S.K."/>
            <person name="Li C."/>
            <person name="Hu H."/>
            <person name="Zhang G."/>
            <person name="Kronauer D.J."/>
        </authorList>
    </citation>
    <scope>NUCLEOTIDE SEQUENCE [LARGE SCALE GENOMIC DNA]</scope>
</reference>
<evidence type="ECO:0000313" key="1">
    <source>
        <dbReference type="EMBL" id="EZA46475.1"/>
    </source>
</evidence>
<dbReference type="GO" id="GO:0005634">
    <property type="term" value="C:nucleus"/>
    <property type="evidence" value="ECO:0007669"/>
    <property type="project" value="TreeGrafter"/>
</dbReference>
<dbReference type="STRING" id="2015173.A0A026VS55"/>
<dbReference type="GO" id="GO:0070129">
    <property type="term" value="P:regulation of mitochondrial translation"/>
    <property type="evidence" value="ECO:0007669"/>
    <property type="project" value="TreeGrafter"/>
</dbReference>